<name>A0AC35U2N6_9BILA</name>
<evidence type="ECO:0000313" key="2">
    <source>
        <dbReference type="WBParaSite" id="RSKR_0000655450.1"/>
    </source>
</evidence>
<evidence type="ECO:0000313" key="1">
    <source>
        <dbReference type="Proteomes" id="UP000095286"/>
    </source>
</evidence>
<reference evidence="2" key="1">
    <citation type="submission" date="2016-11" db="UniProtKB">
        <authorList>
            <consortium name="WormBaseParasite"/>
        </authorList>
    </citation>
    <scope>IDENTIFICATION</scope>
    <source>
        <strain evidence="2">KR3021</strain>
    </source>
</reference>
<dbReference type="Proteomes" id="UP000095286">
    <property type="component" value="Unplaced"/>
</dbReference>
<protein>
    <submittedName>
        <fullName evidence="2">SURF1-like protein</fullName>
    </submittedName>
</protein>
<dbReference type="WBParaSite" id="RSKR_0000655450.1">
    <property type="protein sequence ID" value="RSKR_0000655450.1"/>
    <property type="gene ID" value="RSKR_0000655450"/>
</dbReference>
<proteinExistence type="predicted"/>
<organism evidence="1 2">
    <name type="scientific">Rhabditophanes sp. KR3021</name>
    <dbReference type="NCBI Taxonomy" id="114890"/>
    <lineage>
        <taxon>Eukaryota</taxon>
        <taxon>Metazoa</taxon>
        <taxon>Ecdysozoa</taxon>
        <taxon>Nematoda</taxon>
        <taxon>Chromadorea</taxon>
        <taxon>Rhabditida</taxon>
        <taxon>Tylenchina</taxon>
        <taxon>Panagrolaimomorpha</taxon>
        <taxon>Strongyloidoidea</taxon>
        <taxon>Alloionematidae</taxon>
        <taxon>Rhabditophanes</taxon>
    </lineage>
</organism>
<sequence length="140" mass="16214">MVIFGLLYQYPNNQETLDHDDFAEDIHAIVTSKRQLLLIQPNFIISTLKGDMHWFDEINVDSTKFEYETGNIEQLNATLVLIELPLLPMIVFPIWFWRKASVRARTQENNAYEGVGDEVISEISTIVHAMLQILNFNDKS</sequence>
<accession>A0AC35U2N6</accession>